<feature type="region of interest" description="Disordered" evidence="1">
    <location>
        <begin position="94"/>
        <end position="115"/>
    </location>
</feature>
<dbReference type="AlphaFoldDB" id="A0A7S4G4J9"/>
<feature type="compositionally biased region" description="Basic and acidic residues" evidence="1">
    <location>
        <begin position="104"/>
        <end position="115"/>
    </location>
</feature>
<gene>
    <name evidence="2" type="ORF">EGYM00163_LOCUS36239</name>
</gene>
<accession>A0A7S4G4J9</accession>
<proteinExistence type="predicted"/>
<dbReference type="EMBL" id="HBJA01105030">
    <property type="protein sequence ID" value="CAE0824996.1"/>
    <property type="molecule type" value="Transcribed_RNA"/>
</dbReference>
<evidence type="ECO:0000256" key="1">
    <source>
        <dbReference type="SAM" id="MobiDB-lite"/>
    </source>
</evidence>
<evidence type="ECO:0000313" key="2">
    <source>
        <dbReference type="EMBL" id="CAE0824996.1"/>
    </source>
</evidence>
<feature type="region of interest" description="Disordered" evidence="1">
    <location>
        <begin position="19"/>
        <end position="52"/>
    </location>
</feature>
<name>A0A7S4G4J9_9EUGL</name>
<protein>
    <submittedName>
        <fullName evidence="2">Uncharacterized protein</fullName>
    </submittedName>
</protein>
<reference evidence="2" key="1">
    <citation type="submission" date="2021-01" db="EMBL/GenBank/DDBJ databases">
        <authorList>
            <person name="Corre E."/>
            <person name="Pelletier E."/>
            <person name="Niang G."/>
            <person name="Scheremetjew M."/>
            <person name="Finn R."/>
            <person name="Kale V."/>
            <person name="Holt S."/>
            <person name="Cochrane G."/>
            <person name="Meng A."/>
            <person name="Brown T."/>
            <person name="Cohen L."/>
        </authorList>
    </citation>
    <scope>NUCLEOTIDE SEQUENCE</scope>
    <source>
        <strain evidence="2">CCMP1594</strain>
    </source>
</reference>
<sequence>MATPSSGLHALNFHPVRARSQAGVAPVAPPFPYATARTPSSTVPRDNRTVTEKGRAVCNEGLREYHPLQVRSCQSAEAAPVQTIRLLVSKVEAPEGSGTNVGRMRAETKNGLESV</sequence>
<organism evidence="2">
    <name type="scientific">Eutreptiella gymnastica</name>
    <dbReference type="NCBI Taxonomy" id="73025"/>
    <lineage>
        <taxon>Eukaryota</taxon>
        <taxon>Discoba</taxon>
        <taxon>Euglenozoa</taxon>
        <taxon>Euglenida</taxon>
        <taxon>Spirocuta</taxon>
        <taxon>Euglenophyceae</taxon>
        <taxon>Eutreptiales</taxon>
        <taxon>Eutreptiaceae</taxon>
        <taxon>Eutreptiella</taxon>
    </lineage>
</organism>